<evidence type="ECO:0000256" key="1">
    <source>
        <dbReference type="SAM" id="Phobius"/>
    </source>
</evidence>
<reference evidence="2 4" key="1">
    <citation type="submission" date="2020-06" db="EMBL/GenBank/DDBJ databases">
        <title>Anoxygenic phototrophic Chloroflexota member uses a Type I reaction center.</title>
        <authorList>
            <person name="Tsuji J.M."/>
            <person name="Shaw N.A."/>
            <person name="Nagashima S."/>
            <person name="Venkiteswaran J."/>
            <person name="Schiff S.L."/>
            <person name="Hanada S."/>
            <person name="Tank M."/>
            <person name="Neufeld J.D."/>
        </authorList>
    </citation>
    <scope>NUCLEOTIDE SEQUENCE [LARGE SCALE GENOMIC DNA]</scope>
    <source>
        <strain evidence="2">L227-S17</strain>
    </source>
</reference>
<dbReference type="EMBL" id="CP128400">
    <property type="protein sequence ID" value="WJW69403.1"/>
    <property type="molecule type" value="Genomic_DNA"/>
</dbReference>
<dbReference type="RefSeq" id="WP_341471291.1">
    <property type="nucleotide sequence ID" value="NZ_CP128400.1"/>
</dbReference>
<protein>
    <submittedName>
        <fullName evidence="2">Carbon monoxide dehydrogenase subunit G</fullName>
    </submittedName>
</protein>
<evidence type="ECO:0000313" key="4">
    <source>
        <dbReference type="Proteomes" id="UP000521676"/>
    </source>
</evidence>
<keyword evidence="1" id="KW-0812">Transmembrane</keyword>
<dbReference type="PANTHER" id="PTHR38588:SF1">
    <property type="entry name" value="BLL0334 PROTEIN"/>
    <property type="match status" value="1"/>
</dbReference>
<feature type="transmembrane region" description="Helical" evidence="1">
    <location>
        <begin position="189"/>
        <end position="205"/>
    </location>
</feature>
<reference evidence="3" key="2">
    <citation type="journal article" date="2024" name="Nature">
        <title>Anoxygenic phototroph of the Chloroflexota uses a type I reaction centre.</title>
        <authorList>
            <person name="Tsuji J.M."/>
            <person name="Shaw N.A."/>
            <person name="Nagashima S."/>
            <person name="Venkiteswaran J.J."/>
            <person name="Schiff S.L."/>
            <person name="Watanabe T."/>
            <person name="Fukui M."/>
            <person name="Hanada S."/>
            <person name="Tank M."/>
            <person name="Neufeld J.D."/>
        </authorList>
    </citation>
    <scope>NUCLEOTIDE SEQUENCE</scope>
    <source>
        <strain evidence="3">L227-S17</strain>
    </source>
</reference>
<keyword evidence="5" id="KW-1185">Reference proteome</keyword>
<dbReference type="AlphaFoldDB" id="A0A8T7M5W8"/>
<dbReference type="CDD" id="cd05018">
    <property type="entry name" value="CoxG"/>
    <property type="match status" value="1"/>
</dbReference>
<evidence type="ECO:0000313" key="5">
    <source>
        <dbReference type="Proteomes" id="UP001431572"/>
    </source>
</evidence>
<name>A0A8T7M5W8_9CHLR</name>
<sequence>MKIDGNYTFEAPREMVFHMLQDPEVLSKIIPGCEQLTLVGDNEYEAALEINVGPVKGKFKGKVLLSDLNAPESYTMTINGNGAPGFVKGTGHVKLEQQGVNTTLMTYEGDAHVGGRIASVGQRLVESAAKALTKQSLDGVNQYIEAVVKAKAEKESLPPPKIEAPNQTEFAMGVAKGVISDIVPPNRRPLYVGAAISLLLLFIILRSRQSSKKKSTQNSDS</sequence>
<dbReference type="Pfam" id="PF06240">
    <property type="entry name" value="COXG"/>
    <property type="match status" value="1"/>
</dbReference>
<dbReference type="EMBL" id="JACATZ010000003">
    <property type="protein sequence ID" value="NWJ47491.1"/>
    <property type="molecule type" value="Genomic_DNA"/>
</dbReference>
<dbReference type="Proteomes" id="UP000521676">
    <property type="component" value="Unassembled WGS sequence"/>
</dbReference>
<evidence type="ECO:0000313" key="2">
    <source>
        <dbReference type="EMBL" id="NWJ47491.1"/>
    </source>
</evidence>
<gene>
    <name evidence="2" type="ORF">HXX08_16650</name>
    <name evidence="3" type="ORF">OZ401_003011</name>
</gene>
<evidence type="ECO:0000313" key="3">
    <source>
        <dbReference type="EMBL" id="WJW69403.1"/>
    </source>
</evidence>
<dbReference type="PANTHER" id="PTHR38588">
    <property type="entry name" value="BLL0334 PROTEIN"/>
    <property type="match status" value="1"/>
</dbReference>
<keyword evidence="1" id="KW-0472">Membrane</keyword>
<proteinExistence type="predicted"/>
<organism evidence="2 4">
    <name type="scientific">Candidatus Chlorohelix allophototropha</name>
    <dbReference type="NCBI Taxonomy" id="3003348"/>
    <lineage>
        <taxon>Bacteria</taxon>
        <taxon>Bacillati</taxon>
        <taxon>Chloroflexota</taxon>
        <taxon>Chloroflexia</taxon>
        <taxon>Candidatus Chloroheliales</taxon>
        <taxon>Candidatus Chloroheliaceae</taxon>
        <taxon>Candidatus Chlorohelix</taxon>
    </lineage>
</organism>
<dbReference type="InterPro" id="IPR023393">
    <property type="entry name" value="START-like_dom_sf"/>
</dbReference>
<dbReference type="SUPFAM" id="SSF55961">
    <property type="entry name" value="Bet v1-like"/>
    <property type="match status" value="1"/>
</dbReference>
<keyword evidence="1" id="KW-1133">Transmembrane helix</keyword>
<accession>A0A8T7M5W8</accession>
<dbReference type="Proteomes" id="UP001431572">
    <property type="component" value="Chromosome 2"/>
</dbReference>
<dbReference type="InterPro" id="IPR010419">
    <property type="entry name" value="CO_DH_gsu"/>
</dbReference>
<dbReference type="Gene3D" id="3.30.530.20">
    <property type="match status" value="1"/>
</dbReference>